<dbReference type="InterPro" id="IPR000169">
    <property type="entry name" value="Pept_cys_AS"/>
</dbReference>
<comment type="similarity">
    <text evidence="1">Belongs to the peptidase C1 family.</text>
</comment>
<dbReference type="EMBL" id="JALLBG020000137">
    <property type="protein sequence ID" value="KAL3762274.1"/>
    <property type="molecule type" value="Genomic_DNA"/>
</dbReference>
<name>A0ABD3ME28_9STRA</name>
<dbReference type="InterPro" id="IPR013128">
    <property type="entry name" value="Peptidase_C1A"/>
</dbReference>
<gene>
    <name evidence="7" type="ORF">ACHAWU_000921</name>
</gene>
<proteinExistence type="inferred from homology"/>
<sequence length="442" mass="48171">MCRQRNFLILFVAAAATISPSSVGADVDALLRHVGENTLAAASTAPPRAHELDYSYTFEQYLTHFGKSYDKPEEYARRSRIFSKNLNKILAHNSGKMTDNGDILHGGYVMGVNKFTDVEREEMPMGYNKVMHPSWRVQFEVGRAVSKIERLLGDAASSYSKPPEFHMDDVSNLPTEVDWAKEGKVNPIIPNQGGCGSCWSFAATAAIESNLAIVTGEEPTSLSVTSMLLCTPDPDECGGKGNCTGSTVELAFNYVADITAKKKGGMYNINDVPYSDDIDTVGTCHDATKDKVPTVGIEGWSQLPTNNYQATMNAVAKVGPVVVGVDAYNWGFYEKGVFEDSDDATTVDHAVLLVGYGVDENTGEKYYKIRNSWGPDFGENGFIRISRNDDDDERCNLDNDPLVGLACALDDNGNKIDVQPVKVCGTDGILFDVAYPVGAHYL</sequence>
<keyword evidence="3" id="KW-1015">Disulfide bond</keyword>
<dbReference type="PANTHER" id="PTHR12411">
    <property type="entry name" value="CYSTEINE PROTEASE FAMILY C1-RELATED"/>
    <property type="match status" value="1"/>
</dbReference>
<dbReference type="Proteomes" id="UP001530293">
    <property type="component" value="Unassembled WGS sequence"/>
</dbReference>
<feature type="domain" description="Cathepsin propeptide inhibitor" evidence="6">
    <location>
        <begin position="58"/>
        <end position="123"/>
    </location>
</feature>
<evidence type="ECO:0000313" key="8">
    <source>
        <dbReference type="Proteomes" id="UP001530293"/>
    </source>
</evidence>
<dbReference type="Pfam" id="PF00112">
    <property type="entry name" value="Peptidase_C1"/>
    <property type="match status" value="1"/>
</dbReference>
<protein>
    <submittedName>
        <fullName evidence="7">Uncharacterized protein</fullName>
    </submittedName>
</protein>
<dbReference type="InterPro" id="IPR025660">
    <property type="entry name" value="Pept_his_AS"/>
</dbReference>
<reference evidence="7 8" key="1">
    <citation type="submission" date="2024-10" db="EMBL/GenBank/DDBJ databases">
        <title>Updated reference genomes for cyclostephanoid diatoms.</title>
        <authorList>
            <person name="Roberts W.R."/>
            <person name="Alverson A.J."/>
        </authorList>
    </citation>
    <scope>NUCLEOTIDE SEQUENCE [LARGE SCALE GENOMIC DNA]</scope>
    <source>
        <strain evidence="7 8">AJA232-27</strain>
    </source>
</reference>
<keyword evidence="2" id="KW-0865">Zymogen</keyword>
<evidence type="ECO:0000259" key="5">
    <source>
        <dbReference type="SMART" id="SM00645"/>
    </source>
</evidence>
<organism evidence="7 8">
    <name type="scientific">Discostella pseudostelligera</name>
    <dbReference type="NCBI Taxonomy" id="259834"/>
    <lineage>
        <taxon>Eukaryota</taxon>
        <taxon>Sar</taxon>
        <taxon>Stramenopiles</taxon>
        <taxon>Ochrophyta</taxon>
        <taxon>Bacillariophyta</taxon>
        <taxon>Coscinodiscophyceae</taxon>
        <taxon>Thalassiosirophycidae</taxon>
        <taxon>Stephanodiscales</taxon>
        <taxon>Stephanodiscaceae</taxon>
        <taxon>Discostella</taxon>
    </lineage>
</organism>
<evidence type="ECO:0000256" key="3">
    <source>
        <dbReference type="ARBA" id="ARBA00023157"/>
    </source>
</evidence>
<dbReference type="SUPFAM" id="SSF54001">
    <property type="entry name" value="Cysteine proteinases"/>
    <property type="match status" value="1"/>
</dbReference>
<dbReference type="InterPro" id="IPR013201">
    <property type="entry name" value="Prot_inhib_I29"/>
</dbReference>
<evidence type="ECO:0000256" key="2">
    <source>
        <dbReference type="ARBA" id="ARBA00023145"/>
    </source>
</evidence>
<feature type="chain" id="PRO_5044766922" evidence="4">
    <location>
        <begin position="25"/>
        <end position="442"/>
    </location>
</feature>
<keyword evidence="8" id="KW-1185">Reference proteome</keyword>
<dbReference type="PROSITE" id="PS00139">
    <property type="entry name" value="THIOL_PROTEASE_CYS"/>
    <property type="match status" value="1"/>
</dbReference>
<dbReference type="CDD" id="cd02248">
    <property type="entry name" value="Peptidase_C1A"/>
    <property type="match status" value="1"/>
</dbReference>
<dbReference type="SMART" id="SM00848">
    <property type="entry name" value="Inhibitor_I29"/>
    <property type="match status" value="1"/>
</dbReference>
<feature type="signal peptide" evidence="4">
    <location>
        <begin position="1"/>
        <end position="24"/>
    </location>
</feature>
<dbReference type="InterPro" id="IPR000668">
    <property type="entry name" value="Peptidase_C1A_C"/>
</dbReference>
<dbReference type="InterPro" id="IPR039417">
    <property type="entry name" value="Peptidase_C1A_papain-like"/>
</dbReference>
<comment type="caution">
    <text evidence="7">The sequence shown here is derived from an EMBL/GenBank/DDBJ whole genome shotgun (WGS) entry which is preliminary data.</text>
</comment>
<evidence type="ECO:0000256" key="4">
    <source>
        <dbReference type="SAM" id="SignalP"/>
    </source>
</evidence>
<evidence type="ECO:0000256" key="1">
    <source>
        <dbReference type="ARBA" id="ARBA00008455"/>
    </source>
</evidence>
<dbReference type="PROSITE" id="PS00639">
    <property type="entry name" value="THIOL_PROTEASE_HIS"/>
    <property type="match status" value="1"/>
</dbReference>
<evidence type="ECO:0000259" key="6">
    <source>
        <dbReference type="SMART" id="SM00848"/>
    </source>
</evidence>
<dbReference type="Gene3D" id="3.90.70.10">
    <property type="entry name" value="Cysteine proteinases"/>
    <property type="match status" value="1"/>
</dbReference>
<dbReference type="PRINTS" id="PR00705">
    <property type="entry name" value="PAPAIN"/>
</dbReference>
<keyword evidence="4" id="KW-0732">Signal</keyword>
<accession>A0ABD3ME28</accession>
<dbReference type="Pfam" id="PF08246">
    <property type="entry name" value="Inhibitor_I29"/>
    <property type="match status" value="1"/>
</dbReference>
<dbReference type="SMART" id="SM00645">
    <property type="entry name" value="Pept_C1"/>
    <property type="match status" value="1"/>
</dbReference>
<dbReference type="InterPro" id="IPR038765">
    <property type="entry name" value="Papain-like_cys_pep_sf"/>
</dbReference>
<evidence type="ECO:0000313" key="7">
    <source>
        <dbReference type="EMBL" id="KAL3762274.1"/>
    </source>
</evidence>
<feature type="domain" description="Peptidase C1A papain C-terminal" evidence="5">
    <location>
        <begin position="173"/>
        <end position="405"/>
    </location>
</feature>
<dbReference type="AlphaFoldDB" id="A0ABD3ME28"/>